<proteinExistence type="predicted"/>
<evidence type="ECO:0008006" key="3">
    <source>
        <dbReference type="Google" id="ProtNLM"/>
    </source>
</evidence>
<protein>
    <recommendedName>
        <fullName evidence="3">LysR family transcriptional regulator</fullName>
    </recommendedName>
</protein>
<gene>
    <name evidence="1" type="ORF">LZC94_19610</name>
</gene>
<accession>A0ABZ2MA81</accession>
<evidence type="ECO:0000313" key="1">
    <source>
        <dbReference type="EMBL" id="WXB19425.1"/>
    </source>
</evidence>
<dbReference type="RefSeq" id="WP_394829042.1">
    <property type="nucleotide sequence ID" value="NZ_CP089984.1"/>
</dbReference>
<reference evidence="1 2" key="1">
    <citation type="submission" date="2021-12" db="EMBL/GenBank/DDBJ databases">
        <title>Discovery of the Pendulisporaceae a myxobacterial family with distinct sporulation behavior and unique specialized metabolism.</title>
        <authorList>
            <person name="Garcia R."/>
            <person name="Popoff A."/>
            <person name="Bader C.D."/>
            <person name="Loehr J."/>
            <person name="Walesch S."/>
            <person name="Walt C."/>
            <person name="Boldt J."/>
            <person name="Bunk B."/>
            <person name="Haeckl F.J.F.P.J."/>
            <person name="Gunesch A.P."/>
            <person name="Birkelbach J."/>
            <person name="Nuebel U."/>
            <person name="Pietschmann T."/>
            <person name="Bach T."/>
            <person name="Mueller R."/>
        </authorList>
    </citation>
    <scope>NUCLEOTIDE SEQUENCE [LARGE SCALE GENOMIC DNA]</scope>
    <source>
        <strain evidence="1 2">MSr11954</strain>
    </source>
</reference>
<dbReference type="Proteomes" id="UP001370348">
    <property type="component" value="Chromosome"/>
</dbReference>
<organism evidence="1 2">
    <name type="scientific">Pendulispora albinea</name>
    <dbReference type="NCBI Taxonomy" id="2741071"/>
    <lineage>
        <taxon>Bacteria</taxon>
        <taxon>Pseudomonadati</taxon>
        <taxon>Myxococcota</taxon>
        <taxon>Myxococcia</taxon>
        <taxon>Myxococcales</taxon>
        <taxon>Sorangiineae</taxon>
        <taxon>Pendulisporaceae</taxon>
        <taxon>Pendulispora</taxon>
    </lineage>
</organism>
<dbReference type="EMBL" id="CP089984">
    <property type="protein sequence ID" value="WXB19425.1"/>
    <property type="molecule type" value="Genomic_DNA"/>
</dbReference>
<keyword evidence="2" id="KW-1185">Reference proteome</keyword>
<sequence>MPLGGAAPSRNIYAAVRAGSERSPALTAVLDALAKAGRAAKREKVP</sequence>
<evidence type="ECO:0000313" key="2">
    <source>
        <dbReference type="Proteomes" id="UP001370348"/>
    </source>
</evidence>
<name>A0ABZ2MA81_9BACT</name>